<dbReference type="EMBL" id="FOTF01000002">
    <property type="protein sequence ID" value="SFK81280.1"/>
    <property type="molecule type" value="Genomic_DNA"/>
</dbReference>
<evidence type="ECO:0000313" key="3">
    <source>
        <dbReference type="EMBL" id="SFK81280.1"/>
    </source>
</evidence>
<evidence type="ECO:0000256" key="1">
    <source>
        <dbReference type="SAM" id="SignalP"/>
    </source>
</evidence>
<name>A0A1I4CKX5_9RHOB</name>
<evidence type="ECO:0000313" key="4">
    <source>
        <dbReference type="Proteomes" id="UP000199550"/>
    </source>
</evidence>
<evidence type="ECO:0000259" key="2">
    <source>
        <dbReference type="Pfam" id="PF09832"/>
    </source>
</evidence>
<dbReference type="Proteomes" id="UP000199550">
    <property type="component" value="Unassembled WGS sequence"/>
</dbReference>
<reference evidence="3 4" key="1">
    <citation type="submission" date="2016-10" db="EMBL/GenBank/DDBJ databases">
        <authorList>
            <person name="de Groot N.N."/>
        </authorList>
    </citation>
    <scope>NUCLEOTIDE SEQUENCE [LARGE SCALE GENOMIC DNA]</scope>
    <source>
        <strain evidence="3 4">DSM 16199</strain>
    </source>
</reference>
<keyword evidence="4" id="KW-1185">Reference proteome</keyword>
<keyword evidence="1" id="KW-0732">Signal</keyword>
<dbReference type="OrthoDB" id="7841298at2"/>
<dbReference type="InterPro" id="IPR018637">
    <property type="entry name" value="DUF2059"/>
</dbReference>
<feature type="chain" id="PRO_5011744918" description="DUF2059 domain-containing protein" evidence="1">
    <location>
        <begin position="25"/>
        <end position="280"/>
    </location>
</feature>
<feature type="domain" description="DUF2059" evidence="2">
    <location>
        <begin position="83"/>
        <end position="141"/>
    </location>
</feature>
<organism evidence="3 4">
    <name type="scientific">Loktanella salsilacus</name>
    <dbReference type="NCBI Taxonomy" id="195913"/>
    <lineage>
        <taxon>Bacteria</taxon>
        <taxon>Pseudomonadati</taxon>
        <taxon>Pseudomonadota</taxon>
        <taxon>Alphaproteobacteria</taxon>
        <taxon>Rhodobacterales</taxon>
        <taxon>Roseobacteraceae</taxon>
        <taxon>Loktanella</taxon>
    </lineage>
</organism>
<accession>A0A1I4CKX5</accession>
<dbReference type="Pfam" id="PF09832">
    <property type="entry name" value="DUF2059"/>
    <property type="match status" value="1"/>
</dbReference>
<proteinExistence type="predicted"/>
<sequence>MLHAIRTTFLAPLALIASATLAQAQAADAEQSAALFDALGLPEMIEIMREEGIAYGEEIATDLLSTSANAKWTQTVSDIYDVDQMRGGAAAALTQALAGQDIGPMLEFFTSDLGQEVIKLETSARRALLDDDIDAAAKQAAGDALEAGTPRVQMVTDFITANDLIDTNVVGAMNANFGFYMGLQDGGAFKGDLTEQQILTDVNDQEPQIRQNTTEWVYGFLMMAYQPLSDDELQAYIDFSKSKPGQALNTAMFAAFDQMFVAISTELGRASAQYMAGQDI</sequence>
<gene>
    <name evidence="3" type="ORF">SAMN04488004_102202</name>
</gene>
<protein>
    <recommendedName>
        <fullName evidence="2">DUF2059 domain-containing protein</fullName>
    </recommendedName>
</protein>
<feature type="signal peptide" evidence="1">
    <location>
        <begin position="1"/>
        <end position="24"/>
    </location>
</feature>
<dbReference type="AlphaFoldDB" id="A0A1I4CKX5"/>
<dbReference type="STRING" id="195913.SAMN04488004_102202"/>
<dbReference type="RefSeq" id="WP_090185141.1">
    <property type="nucleotide sequence ID" value="NZ_CAXIDI010000002.1"/>
</dbReference>